<feature type="compositionally biased region" description="Basic and acidic residues" evidence="1">
    <location>
        <begin position="231"/>
        <end position="240"/>
    </location>
</feature>
<dbReference type="AlphaFoldDB" id="A0A6A5ZI29"/>
<feature type="compositionally biased region" description="Acidic residues" evidence="1">
    <location>
        <begin position="355"/>
        <end position="365"/>
    </location>
</feature>
<sequence length="421" mass="45372">MQSTQQLSSFSAAEDLGRPPMERSAPSSHAQEEERIGGCVNTRPMRNADSNRKKPSPPSSPRSPKVDKRTRKGGPSPPYIHPLPTIETIMTYPSLTRTVYDSLVRGEPPARTYNTVIHTPKPMNMRTLDDNLLRSAELSAWRRRNRSRSNASARSRSSTVSSTASTATDYSTNSSSAGADSDSSASDVSESGSPISVSSTSKATIASSTATTPRFPLNLVLEIDQPMLSTAEDRRIEPPSREPSPAQSFYSTHSTRSSAPSPASSAYPSPPASPELSRRSSSSGEEYMAYPSPPPSPRPMQQQLHRERRSFSFPPPSQSSSPPPLTRSSSLQSHPWSEGDALEFDLGAQKISLEPLDEAEDESDEDMDWSMNGGTIVIGAAGVAMSPRAMHGTCCSCEHEHTGLGLYVIDEEEEAAAASSQ</sequence>
<organism evidence="2 3">
    <name type="scientific">Lophiotrema nucula</name>
    <dbReference type="NCBI Taxonomy" id="690887"/>
    <lineage>
        <taxon>Eukaryota</taxon>
        <taxon>Fungi</taxon>
        <taxon>Dikarya</taxon>
        <taxon>Ascomycota</taxon>
        <taxon>Pezizomycotina</taxon>
        <taxon>Dothideomycetes</taxon>
        <taxon>Pleosporomycetidae</taxon>
        <taxon>Pleosporales</taxon>
        <taxon>Lophiotremataceae</taxon>
        <taxon>Lophiotrema</taxon>
    </lineage>
</organism>
<dbReference type="OrthoDB" id="3801446at2759"/>
<name>A0A6A5ZI29_9PLEO</name>
<feature type="compositionally biased region" description="Pro residues" evidence="1">
    <location>
        <begin position="313"/>
        <end position="325"/>
    </location>
</feature>
<keyword evidence="3" id="KW-1185">Reference proteome</keyword>
<feature type="region of interest" description="Disordered" evidence="1">
    <location>
        <begin position="231"/>
        <end position="365"/>
    </location>
</feature>
<gene>
    <name evidence="2" type="ORF">BDV96DRAFT_341534</name>
</gene>
<reference evidence="2" key="1">
    <citation type="journal article" date="2020" name="Stud. Mycol.">
        <title>101 Dothideomycetes genomes: a test case for predicting lifestyles and emergence of pathogens.</title>
        <authorList>
            <person name="Haridas S."/>
            <person name="Albert R."/>
            <person name="Binder M."/>
            <person name="Bloem J."/>
            <person name="Labutti K."/>
            <person name="Salamov A."/>
            <person name="Andreopoulos B."/>
            <person name="Baker S."/>
            <person name="Barry K."/>
            <person name="Bills G."/>
            <person name="Bluhm B."/>
            <person name="Cannon C."/>
            <person name="Castanera R."/>
            <person name="Culley D."/>
            <person name="Daum C."/>
            <person name="Ezra D."/>
            <person name="Gonzalez J."/>
            <person name="Henrissat B."/>
            <person name="Kuo A."/>
            <person name="Liang C."/>
            <person name="Lipzen A."/>
            <person name="Lutzoni F."/>
            <person name="Magnuson J."/>
            <person name="Mondo S."/>
            <person name="Nolan M."/>
            <person name="Ohm R."/>
            <person name="Pangilinan J."/>
            <person name="Park H.-J."/>
            <person name="Ramirez L."/>
            <person name="Alfaro M."/>
            <person name="Sun H."/>
            <person name="Tritt A."/>
            <person name="Yoshinaga Y."/>
            <person name="Zwiers L.-H."/>
            <person name="Turgeon B."/>
            <person name="Goodwin S."/>
            <person name="Spatafora J."/>
            <person name="Crous P."/>
            <person name="Grigoriev I."/>
        </authorList>
    </citation>
    <scope>NUCLEOTIDE SEQUENCE</scope>
    <source>
        <strain evidence="2">CBS 627.86</strain>
    </source>
</reference>
<feature type="region of interest" description="Disordered" evidence="1">
    <location>
        <begin position="1"/>
        <end position="84"/>
    </location>
</feature>
<evidence type="ECO:0000313" key="2">
    <source>
        <dbReference type="EMBL" id="KAF2119230.1"/>
    </source>
</evidence>
<feature type="compositionally biased region" description="Low complexity" evidence="1">
    <location>
        <begin position="148"/>
        <end position="208"/>
    </location>
</feature>
<feature type="compositionally biased region" description="Polar residues" evidence="1">
    <location>
        <begin position="1"/>
        <end position="11"/>
    </location>
</feature>
<proteinExistence type="predicted"/>
<evidence type="ECO:0000256" key="1">
    <source>
        <dbReference type="SAM" id="MobiDB-lite"/>
    </source>
</evidence>
<feature type="region of interest" description="Disordered" evidence="1">
    <location>
        <begin position="141"/>
        <end position="208"/>
    </location>
</feature>
<feature type="compositionally biased region" description="Low complexity" evidence="1">
    <location>
        <begin position="257"/>
        <end position="267"/>
    </location>
</feature>
<protein>
    <submittedName>
        <fullName evidence="2">Uncharacterized protein</fullName>
    </submittedName>
</protein>
<dbReference type="Proteomes" id="UP000799770">
    <property type="component" value="Unassembled WGS sequence"/>
</dbReference>
<evidence type="ECO:0000313" key="3">
    <source>
        <dbReference type="Proteomes" id="UP000799770"/>
    </source>
</evidence>
<feature type="compositionally biased region" description="Polar residues" evidence="1">
    <location>
        <begin position="246"/>
        <end position="256"/>
    </location>
</feature>
<accession>A0A6A5ZI29</accession>
<dbReference type="EMBL" id="ML977315">
    <property type="protein sequence ID" value="KAF2119230.1"/>
    <property type="molecule type" value="Genomic_DNA"/>
</dbReference>